<dbReference type="Pfam" id="PF13304">
    <property type="entry name" value="AAA_21"/>
    <property type="match status" value="1"/>
</dbReference>
<evidence type="ECO:0000313" key="2">
    <source>
        <dbReference type="EMBL" id="ASF47792.1"/>
    </source>
</evidence>
<dbReference type="Proteomes" id="UP000197019">
    <property type="component" value="Chromosome"/>
</dbReference>
<organism evidence="2 3">
    <name type="scientific">Methylovulum psychrotolerans</name>
    <dbReference type="NCBI Taxonomy" id="1704499"/>
    <lineage>
        <taxon>Bacteria</taxon>
        <taxon>Pseudomonadati</taxon>
        <taxon>Pseudomonadota</taxon>
        <taxon>Gammaproteobacteria</taxon>
        <taxon>Methylococcales</taxon>
        <taxon>Methylococcaceae</taxon>
        <taxon>Methylovulum</taxon>
    </lineage>
</organism>
<proteinExistence type="predicted"/>
<dbReference type="PANTHER" id="PTHR43581:SF2">
    <property type="entry name" value="EXCINUCLEASE ATPASE SUBUNIT"/>
    <property type="match status" value="1"/>
</dbReference>
<dbReference type="KEGG" id="mpsy:CEK71_17920"/>
<dbReference type="AlphaFoldDB" id="A0A1Z4C2P3"/>
<dbReference type="InterPro" id="IPR051396">
    <property type="entry name" value="Bact_Antivir_Def_Nuclease"/>
</dbReference>
<dbReference type="Gene3D" id="3.40.50.300">
    <property type="entry name" value="P-loop containing nucleotide triphosphate hydrolases"/>
    <property type="match status" value="1"/>
</dbReference>
<dbReference type="OrthoDB" id="9815944at2"/>
<dbReference type="GO" id="GO:0016887">
    <property type="term" value="F:ATP hydrolysis activity"/>
    <property type="evidence" value="ECO:0007669"/>
    <property type="project" value="InterPro"/>
</dbReference>
<sequence length="344" mass="38160">MIDAIELKNFGPITHLACPTLGNINLVIGENSTGKTFLLKALYSTMRTLEDYKRGNEQRSAAEILADKLYWTFQPEKIGDLVSKSADGPLALQLTFNGKPFSYSFGKDTNKSITVDNQVPPRASNSVFLPAKEVLSLHHIILKSREQDRLFGFDDTYFDLARALRQMPVAGDGGLQKTALATIQFGPSRKQLETILGGKIQYDEESQRWLFKKGNQKFPIGVTAEGVKKIAILDTLLSNRYLDTQAIIFMDEPEAALHPVAIGKLLAIVADLAGYGIQFVIASHSYFVVKKLYLLAQERGMSIPVLSKEGDSWQLSDLQDGMPDNPIINESIRLYEEEVGLAFA</sequence>
<gene>
    <name evidence="2" type="ORF">CEK71_17920</name>
</gene>
<dbReference type="InterPro" id="IPR003959">
    <property type="entry name" value="ATPase_AAA_core"/>
</dbReference>
<dbReference type="CDD" id="cd00267">
    <property type="entry name" value="ABC_ATPase"/>
    <property type="match status" value="1"/>
</dbReference>
<evidence type="ECO:0000313" key="3">
    <source>
        <dbReference type="Proteomes" id="UP000197019"/>
    </source>
</evidence>
<protein>
    <submittedName>
        <fullName evidence="2">ATPase</fullName>
    </submittedName>
</protein>
<name>A0A1Z4C2P3_9GAMM</name>
<feature type="domain" description="ATPase AAA-type core" evidence="1">
    <location>
        <begin position="167"/>
        <end position="289"/>
    </location>
</feature>
<reference evidence="2 3" key="1">
    <citation type="submission" date="2017-06" db="EMBL/GenBank/DDBJ databases">
        <title>Genome Sequencing of the methanotroph Methylovulum psychrotolerants str. HV10-M2 isolated from a high-altitude environment.</title>
        <authorList>
            <person name="Mateos-Rivera A."/>
        </authorList>
    </citation>
    <scope>NUCLEOTIDE SEQUENCE [LARGE SCALE GENOMIC DNA]</scope>
    <source>
        <strain evidence="2 3">HV10_M2</strain>
    </source>
</reference>
<dbReference type="GO" id="GO:0005524">
    <property type="term" value="F:ATP binding"/>
    <property type="evidence" value="ECO:0007669"/>
    <property type="project" value="InterPro"/>
</dbReference>
<keyword evidence="3" id="KW-1185">Reference proteome</keyword>
<dbReference type="PANTHER" id="PTHR43581">
    <property type="entry name" value="ATP/GTP PHOSPHATASE"/>
    <property type="match status" value="1"/>
</dbReference>
<evidence type="ECO:0000259" key="1">
    <source>
        <dbReference type="Pfam" id="PF13304"/>
    </source>
</evidence>
<dbReference type="EMBL" id="CP022129">
    <property type="protein sequence ID" value="ASF47792.1"/>
    <property type="molecule type" value="Genomic_DNA"/>
</dbReference>
<dbReference type="SUPFAM" id="SSF52540">
    <property type="entry name" value="P-loop containing nucleoside triphosphate hydrolases"/>
    <property type="match status" value="1"/>
</dbReference>
<dbReference type="InterPro" id="IPR027417">
    <property type="entry name" value="P-loop_NTPase"/>
</dbReference>
<accession>A0A1Z4C2P3</accession>
<dbReference type="RefSeq" id="WP_088620662.1">
    <property type="nucleotide sequence ID" value="NZ_CP022129.1"/>
</dbReference>